<protein>
    <submittedName>
        <fullName evidence="1">Uncharacterized protein</fullName>
    </submittedName>
</protein>
<accession>A0A1W0W9F7</accession>
<organism evidence="1 2">
    <name type="scientific">Hypsibius exemplaris</name>
    <name type="common">Freshwater tardigrade</name>
    <dbReference type="NCBI Taxonomy" id="2072580"/>
    <lineage>
        <taxon>Eukaryota</taxon>
        <taxon>Metazoa</taxon>
        <taxon>Ecdysozoa</taxon>
        <taxon>Tardigrada</taxon>
        <taxon>Eutardigrada</taxon>
        <taxon>Parachela</taxon>
        <taxon>Hypsibioidea</taxon>
        <taxon>Hypsibiidae</taxon>
        <taxon>Hypsibius</taxon>
    </lineage>
</organism>
<reference evidence="2" key="1">
    <citation type="submission" date="2017-01" db="EMBL/GenBank/DDBJ databases">
        <title>Comparative genomics of anhydrobiosis in the tardigrade Hypsibius dujardini.</title>
        <authorList>
            <person name="Yoshida Y."/>
            <person name="Koutsovoulos G."/>
            <person name="Laetsch D."/>
            <person name="Stevens L."/>
            <person name="Kumar S."/>
            <person name="Horikawa D."/>
            <person name="Ishino K."/>
            <person name="Komine S."/>
            <person name="Tomita M."/>
            <person name="Blaxter M."/>
            <person name="Arakawa K."/>
        </authorList>
    </citation>
    <scope>NUCLEOTIDE SEQUENCE [LARGE SCALE GENOMIC DNA]</scope>
    <source>
        <strain evidence="2">Z151</strain>
    </source>
</reference>
<gene>
    <name evidence="1" type="ORF">BV898_13923</name>
</gene>
<dbReference type="EMBL" id="MTYJ01000161">
    <property type="protein sequence ID" value="OQV11798.1"/>
    <property type="molecule type" value="Genomic_DNA"/>
</dbReference>
<dbReference type="AlphaFoldDB" id="A0A1W0W9F7"/>
<proteinExistence type="predicted"/>
<dbReference type="PANTHER" id="PTHR32046:SF14">
    <property type="match status" value="1"/>
</dbReference>
<evidence type="ECO:0000313" key="1">
    <source>
        <dbReference type="EMBL" id="OQV11798.1"/>
    </source>
</evidence>
<dbReference type="OrthoDB" id="10067955at2759"/>
<sequence>MFGSLYYAMATMSMTNFYKGLYKVTPKSLLLSREVLKEREKIETAVVGLQKEINQRLQQVEAIRKLQQAVKQHEKKIDANVNFTVQVSVPFTNEIKLNPGEYVTNCILCNYTCHFPCGIPNNADKSGCAAITNQQCVICPKKCHWSKHVNVPVRYEQGSRMEHKTLNELKEAFELSTKEKVTTEQMLLRMNEVLNDVTGKVAERLFAMTQSLARLDEIALRVNVMTTTEYIHVLIANEERVKRPGYQDRIEGLKDARTKALIIDAAINNDVALKSPGGKRQPIRDTAAYLETLGKKLRWK</sequence>
<name>A0A1W0W9F7_HYPEX</name>
<dbReference type="PANTHER" id="PTHR32046">
    <property type="entry name" value="G DOMAIN-CONTAINING PROTEIN"/>
    <property type="match status" value="1"/>
</dbReference>
<keyword evidence="2" id="KW-1185">Reference proteome</keyword>
<evidence type="ECO:0000313" key="2">
    <source>
        <dbReference type="Proteomes" id="UP000192578"/>
    </source>
</evidence>
<dbReference type="Proteomes" id="UP000192578">
    <property type="component" value="Unassembled WGS sequence"/>
</dbReference>
<comment type="caution">
    <text evidence="1">The sequence shown here is derived from an EMBL/GenBank/DDBJ whole genome shotgun (WGS) entry which is preliminary data.</text>
</comment>